<sequence length="192" mass="22037">MADPTDLAIVRFEGYDDFHAWLDEHEDDSPGLWLLMSKKGAAVTSVSYADAVEVALRHGWIDGQRRGRDEHSFLQRFTPRRAQSIWSTRNVRAVETLIAEGRMSRRGLAEVERARLDGRWERAYDGPKDAQPLPEFLAALEANPAAAEFYTTLSSQNRFAIYFRIHSAKREETKAKRIADFVAMLERGEKFY</sequence>
<reference evidence="1 2" key="1">
    <citation type="submission" date="2020-08" db="EMBL/GenBank/DDBJ databases">
        <title>Sequencing the genomes of 1000 actinobacteria strains.</title>
        <authorList>
            <person name="Klenk H.-P."/>
        </authorList>
    </citation>
    <scope>NUCLEOTIDE SEQUENCE [LARGE SCALE GENOMIC DNA]</scope>
    <source>
        <strain evidence="1 2">DSM 105784</strain>
    </source>
</reference>
<dbReference type="RefSeq" id="WP_184238359.1">
    <property type="nucleotide sequence ID" value="NZ_JACHMJ010000001.1"/>
</dbReference>
<evidence type="ECO:0000313" key="1">
    <source>
        <dbReference type="EMBL" id="MBB5844323.1"/>
    </source>
</evidence>
<dbReference type="AlphaFoldDB" id="A0A841ARX5"/>
<dbReference type="EMBL" id="JACHMJ010000001">
    <property type="protein sequence ID" value="MBB5844323.1"/>
    <property type="molecule type" value="Genomic_DNA"/>
</dbReference>
<dbReference type="Pfam" id="PF13376">
    <property type="entry name" value="OmdA"/>
    <property type="match status" value="1"/>
</dbReference>
<evidence type="ECO:0000313" key="2">
    <source>
        <dbReference type="Proteomes" id="UP000536685"/>
    </source>
</evidence>
<protein>
    <submittedName>
        <fullName evidence="1">Uncharacterized protein YdeI (YjbR/CyaY-like superfamily)</fullName>
    </submittedName>
</protein>
<proteinExistence type="predicted"/>
<accession>A0A841ARX5</accession>
<comment type="caution">
    <text evidence="1">The sequence shown here is derived from an EMBL/GenBank/DDBJ whole genome shotgun (WGS) entry which is preliminary data.</text>
</comment>
<keyword evidence="2" id="KW-1185">Reference proteome</keyword>
<organism evidence="1 2">
    <name type="scientific">Conyzicola lurida</name>
    <dbReference type="NCBI Taxonomy" id="1172621"/>
    <lineage>
        <taxon>Bacteria</taxon>
        <taxon>Bacillati</taxon>
        <taxon>Actinomycetota</taxon>
        <taxon>Actinomycetes</taxon>
        <taxon>Micrococcales</taxon>
        <taxon>Microbacteriaceae</taxon>
        <taxon>Conyzicola</taxon>
    </lineage>
</organism>
<gene>
    <name evidence="1" type="ORF">HD599_002646</name>
</gene>
<dbReference type="Proteomes" id="UP000536685">
    <property type="component" value="Unassembled WGS sequence"/>
</dbReference>
<name>A0A841ARX5_9MICO</name>